<accession>K4LLD9</accession>
<gene>
    <name evidence="1" type="ordered locus">Tph_c27270</name>
</gene>
<evidence type="ECO:0000313" key="2">
    <source>
        <dbReference type="Proteomes" id="UP000000467"/>
    </source>
</evidence>
<dbReference type="HOGENOM" id="CLU_1531823_0_0_9"/>
<reference evidence="1 2" key="1">
    <citation type="journal article" date="2012" name="BMC Genomics">
        <title>Genome-guided analysis of physiological and morphological traits of the fermentative acetate oxidizer Thermacetogenium phaeum.</title>
        <authorList>
            <person name="Oehler D."/>
            <person name="Poehlein A."/>
            <person name="Leimbach A."/>
            <person name="Muller N."/>
            <person name="Daniel R."/>
            <person name="Gottschalk G."/>
            <person name="Schink B."/>
        </authorList>
    </citation>
    <scope>NUCLEOTIDE SEQUENCE [LARGE SCALE GENOMIC DNA]</scope>
    <source>
        <strain evidence="2">ATCC BAA-254 / DSM 26808 / PB</strain>
    </source>
</reference>
<dbReference type="KEGG" id="tpz:Tph_c27270"/>
<organism evidence="1 2">
    <name type="scientific">Thermacetogenium phaeum (strain ATCC BAA-254 / DSM 26808 / PB)</name>
    <dbReference type="NCBI Taxonomy" id="1089553"/>
    <lineage>
        <taxon>Bacteria</taxon>
        <taxon>Bacillati</taxon>
        <taxon>Bacillota</taxon>
        <taxon>Clostridia</taxon>
        <taxon>Thermoanaerobacterales</taxon>
        <taxon>Thermoanaerobacteraceae</taxon>
        <taxon>Thermacetogenium</taxon>
    </lineage>
</organism>
<keyword evidence="2" id="KW-1185">Reference proteome</keyword>
<dbReference type="EMBL" id="CP003732">
    <property type="protein sequence ID" value="AFV12892.1"/>
    <property type="molecule type" value="Genomic_DNA"/>
</dbReference>
<evidence type="ECO:0000313" key="1">
    <source>
        <dbReference type="EMBL" id="AFV12892.1"/>
    </source>
</evidence>
<sequence>MSKAGSQATPYNLTPPCIDVILMVLPQAVRVSGSDRVYREKCNSGFLKSQRSLDRIRQKKFPGCLSFRPEGKTTQVWEKECENTGKLFFHLKVHLPPDKPGAPAAAATAGTVAPETTWQDNGTDPVGHRAPLIMRRLKKPGCGNRTPASERFCRSLLSALGGAPVSRYTLSVRPP</sequence>
<dbReference type="Proteomes" id="UP000000467">
    <property type="component" value="Chromosome"/>
</dbReference>
<protein>
    <submittedName>
        <fullName evidence="1">Uncharacterized protein</fullName>
    </submittedName>
</protein>
<name>K4LLD9_THEPS</name>
<dbReference type="AlphaFoldDB" id="K4LLD9"/>
<proteinExistence type="predicted"/>